<evidence type="ECO:0000256" key="2">
    <source>
        <dbReference type="ARBA" id="ARBA00009848"/>
    </source>
</evidence>
<evidence type="ECO:0000256" key="4">
    <source>
        <dbReference type="ARBA" id="ARBA00022692"/>
    </source>
</evidence>
<evidence type="ECO:0000256" key="3">
    <source>
        <dbReference type="ARBA" id="ARBA00022448"/>
    </source>
</evidence>
<gene>
    <name evidence="12" type="ORF">HAKA00212_LOCUS18672</name>
</gene>
<evidence type="ECO:0000256" key="5">
    <source>
        <dbReference type="ARBA" id="ARBA00022989"/>
    </source>
</evidence>
<accession>A0A7S4DBH8</accession>
<keyword evidence="7 11" id="KW-0472">Membrane</keyword>
<keyword evidence="9" id="KW-0407">Ion channel</keyword>
<evidence type="ECO:0000256" key="10">
    <source>
        <dbReference type="SAM" id="MobiDB-lite"/>
    </source>
</evidence>
<dbReference type="Gene3D" id="1.10.287.940">
    <property type="entry name" value="atp-gated p2x4 ion channel"/>
    <property type="match status" value="1"/>
</dbReference>
<evidence type="ECO:0000256" key="7">
    <source>
        <dbReference type="ARBA" id="ARBA00023136"/>
    </source>
</evidence>
<dbReference type="GO" id="GO:0016020">
    <property type="term" value="C:membrane"/>
    <property type="evidence" value="ECO:0007669"/>
    <property type="project" value="TreeGrafter"/>
</dbReference>
<dbReference type="Pfam" id="PF00864">
    <property type="entry name" value="P2X_receptor"/>
    <property type="match status" value="1"/>
</dbReference>
<organism evidence="12">
    <name type="scientific">Heterosigma akashiwo</name>
    <name type="common">Chromophytic alga</name>
    <name type="synonym">Heterosigma carterae</name>
    <dbReference type="NCBI Taxonomy" id="2829"/>
    <lineage>
        <taxon>Eukaryota</taxon>
        <taxon>Sar</taxon>
        <taxon>Stramenopiles</taxon>
        <taxon>Ochrophyta</taxon>
        <taxon>Raphidophyceae</taxon>
        <taxon>Chattonellales</taxon>
        <taxon>Chattonellaceae</taxon>
        <taxon>Heterosigma</taxon>
    </lineage>
</organism>
<sequence>MNAPCFVQPHKTSTNLDFISVKDLLLAADVTLDDISYGGETYRETGVNVMLTIAYTNFEPWRGLTGISYIYKPKVLPATSYKYYEPEYLRYRAERVLLDQHGIRIVAIHSGDLYQRDYQQLIITITTALTFFAIAAFIVDKLMLYCLPNRKQYEECKYEYSVDFEDWEQLKLGRKMRGEQQPNRQQSEGGQPLLPQNDDEYVPPRSSYGGLP</sequence>
<evidence type="ECO:0000256" key="9">
    <source>
        <dbReference type="ARBA" id="ARBA00023303"/>
    </source>
</evidence>
<comment type="subcellular location">
    <subcellularLocation>
        <location evidence="1">Endomembrane system</location>
    </subcellularLocation>
</comment>
<evidence type="ECO:0000256" key="1">
    <source>
        <dbReference type="ARBA" id="ARBA00004308"/>
    </source>
</evidence>
<dbReference type="EMBL" id="HBIU01041028">
    <property type="protein sequence ID" value="CAE0639856.1"/>
    <property type="molecule type" value="Transcribed_RNA"/>
</dbReference>
<evidence type="ECO:0008006" key="13">
    <source>
        <dbReference type="Google" id="ProtNLM"/>
    </source>
</evidence>
<evidence type="ECO:0000313" key="12">
    <source>
        <dbReference type="EMBL" id="CAE0639856.1"/>
    </source>
</evidence>
<dbReference type="PANTHER" id="PTHR10125">
    <property type="entry name" value="P2X PURINOCEPTOR"/>
    <property type="match status" value="1"/>
</dbReference>
<evidence type="ECO:0000256" key="11">
    <source>
        <dbReference type="SAM" id="Phobius"/>
    </source>
</evidence>
<keyword evidence="8" id="KW-1071">Ligand-gated ion channel</keyword>
<feature type="transmembrane region" description="Helical" evidence="11">
    <location>
        <begin position="121"/>
        <end position="139"/>
    </location>
</feature>
<evidence type="ECO:0000256" key="6">
    <source>
        <dbReference type="ARBA" id="ARBA00023065"/>
    </source>
</evidence>
<dbReference type="PANTHER" id="PTHR10125:SF31">
    <property type="entry name" value="P2X RECEPTOR E"/>
    <property type="match status" value="1"/>
</dbReference>
<dbReference type="InterPro" id="IPR059116">
    <property type="entry name" value="P2X_receptor"/>
</dbReference>
<dbReference type="GO" id="GO:0015267">
    <property type="term" value="F:channel activity"/>
    <property type="evidence" value="ECO:0007669"/>
    <property type="project" value="UniProtKB-ARBA"/>
</dbReference>
<dbReference type="GO" id="GO:0007165">
    <property type="term" value="P:signal transduction"/>
    <property type="evidence" value="ECO:0007669"/>
    <property type="project" value="UniProtKB-ARBA"/>
</dbReference>
<keyword evidence="5 11" id="KW-1133">Transmembrane helix</keyword>
<reference evidence="12" key="1">
    <citation type="submission" date="2021-01" db="EMBL/GenBank/DDBJ databases">
        <authorList>
            <person name="Corre E."/>
            <person name="Pelletier E."/>
            <person name="Niang G."/>
            <person name="Scheremetjew M."/>
            <person name="Finn R."/>
            <person name="Kale V."/>
            <person name="Holt S."/>
            <person name="Cochrane G."/>
            <person name="Meng A."/>
            <person name="Brown T."/>
            <person name="Cohen L."/>
        </authorList>
    </citation>
    <scope>NUCLEOTIDE SEQUENCE</scope>
    <source>
        <strain evidence="12">CCMP3107</strain>
    </source>
</reference>
<feature type="region of interest" description="Disordered" evidence="10">
    <location>
        <begin position="175"/>
        <end position="212"/>
    </location>
</feature>
<comment type="similarity">
    <text evidence="2">Belongs to the P2X receptor family.</text>
</comment>
<feature type="compositionally biased region" description="Polar residues" evidence="10">
    <location>
        <begin position="180"/>
        <end position="189"/>
    </location>
</feature>
<dbReference type="AlphaFoldDB" id="A0A7S4DBH8"/>
<proteinExistence type="inferred from homology"/>
<name>A0A7S4DBH8_HETAK</name>
<dbReference type="GO" id="GO:0070588">
    <property type="term" value="P:calcium ion transmembrane transport"/>
    <property type="evidence" value="ECO:0007669"/>
    <property type="project" value="TreeGrafter"/>
</dbReference>
<keyword evidence="3" id="KW-0813">Transport</keyword>
<keyword evidence="6" id="KW-0406">Ion transport</keyword>
<protein>
    <recommendedName>
        <fullName evidence="13">Purinergic receptor</fullName>
    </recommendedName>
</protein>
<evidence type="ECO:0000256" key="8">
    <source>
        <dbReference type="ARBA" id="ARBA00023286"/>
    </source>
</evidence>
<keyword evidence="4 11" id="KW-0812">Transmembrane</keyword>
<dbReference type="GO" id="GO:0012505">
    <property type="term" value="C:endomembrane system"/>
    <property type="evidence" value="ECO:0007669"/>
    <property type="project" value="UniProtKB-SubCell"/>
</dbReference>